<keyword evidence="8" id="KW-1185">Reference proteome</keyword>
<dbReference type="PANTHER" id="PTHR42978:SF2">
    <property type="entry name" value="102 KBASES UNSTABLE REGION: FROM 1 TO 119443"/>
    <property type="match status" value="1"/>
</dbReference>
<organism evidence="7 8">
    <name type="scientific">Desulfoluna butyratoxydans</name>
    <dbReference type="NCBI Taxonomy" id="231438"/>
    <lineage>
        <taxon>Bacteria</taxon>
        <taxon>Pseudomonadati</taxon>
        <taxon>Thermodesulfobacteriota</taxon>
        <taxon>Desulfobacteria</taxon>
        <taxon>Desulfobacterales</taxon>
        <taxon>Desulfolunaceae</taxon>
        <taxon>Desulfoluna</taxon>
    </lineage>
</organism>
<dbReference type="Gene3D" id="3.60.15.10">
    <property type="entry name" value="Ribonuclease Z/Hydroxyacylglutathione hydrolase-like"/>
    <property type="match status" value="1"/>
</dbReference>
<evidence type="ECO:0000313" key="8">
    <source>
        <dbReference type="Proteomes" id="UP000507962"/>
    </source>
</evidence>
<evidence type="ECO:0000256" key="3">
    <source>
        <dbReference type="ARBA" id="ARBA00022723"/>
    </source>
</evidence>
<dbReference type="SMART" id="SM00849">
    <property type="entry name" value="Lactamase_B"/>
    <property type="match status" value="1"/>
</dbReference>
<gene>
    <name evidence="7" type="ORF">MSL71_51220</name>
</gene>
<feature type="domain" description="Metallo-beta-lactamase" evidence="6">
    <location>
        <begin position="61"/>
        <end position="282"/>
    </location>
</feature>
<evidence type="ECO:0000313" key="7">
    <source>
        <dbReference type="EMBL" id="VFQ47422.1"/>
    </source>
</evidence>
<dbReference type="Pfam" id="PF00753">
    <property type="entry name" value="Lactamase_B"/>
    <property type="match status" value="1"/>
</dbReference>
<dbReference type="SUPFAM" id="SSF56281">
    <property type="entry name" value="Metallo-hydrolase/oxidoreductase"/>
    <property type="match status" value="1"/>
</dbReference>
<dbReference type="EMBL" id="CAADHO010000017">
    <property type="protein sequence ID" value="VFQ47422.1"/>
    <property type="molecule type" value="Genomic_DNA"/>
</dbReference>
<evidence type="ECO:0000256" key="5">
    <source>
        <dbReference type="ARBA" id="ARBA00022833"/>
    </source>
</evidence>
<keyword evidence="4" id="KW-0378">Hydrolase</keyword>
<evidence type="ECO:0000256" key="2">
    <source>
        <dbReference type="ARBA" id="ARBA00007749"/>
    </source>
</evidence>
<dbReference type="InterPro" id="IPR036866">
    <property type="entry name" value="RibonucZ/Hydroxyglut_hydro"/>
</dbReference>
<protein>
    <submittedName>
        <fullName evidence="7">Metallo-beta-lactamase</fullName>
    </submittedName>
</protein>
<evidence type="ECO:0000256" key="1">
    <source>
        <dbReference type="ARBA" id="ARBA00001947"/>
    </source>
</evidence>
<reference evidence="7 8" key="1">
    <citation type="submission" date="2019-03" db="EMBL/GenBank/DDBJ databases">
        <authorList>
            <person name="Nijsse B."/>
        </authorList>
    </citation>
    <scope>NUCLEOTIDE SEQUENCE [LARGE SCALE GENOMIC DNA]</scope>
    <source>
        <strain evidence="7">Desulfoluna butyratoxydans MSL71</strain>
    </source>
</reference>
<keyword evidence="3" id="KW-0479">Metal-binding</keyword>
<dbReference type="GO" id="GO:0016787">
    <property type="term" value="F:hydrolase activity"/>
    <property type="evidence" value="ECO:0007669"/>
    <property type="project" value="UniProtKB-KW"/>
</dbReference>
<dbReference type="AlphaFoldDB" id="A0A4U8YYV9"/>
<comment type="similarity">
    <text evidence="2">Belongs to the metallo-beta-lactamase superfamily.</text>
</comment>
<dbReference type="InterPro" id="IPR001279">
    <property type="entry name" value="Metallo-B-lactamas"/>
</dbReference>
<dbReference type="Proteomes" id="UP000507962">
    <property type="component" value="Unassembled WGS sequence"/>
</dbReference>
<proteinExistence type="inferred from homology"/>
<dbReference type="InterPro" id="IPR051013">
    <property type="entry name" value="MBL_superfamily_lactonases"/>
</dbReference>
<sequence>MDAGKAISGKKYHTWDEVFEVSTPMAFRALNTGTITSPLTPYTQAESIPAGVDTSKTVSHAVMAFYFHHPEKGDILIDSGFDRSFYENPPFGNLSPFVIDFLEGNRARYTQQKDEDLESRLRKNNIHPTHLFLTHMHPDHTAGIPALSPSCNICYGKKENSAHYRLMTGSHLKGKGDISLIDTDPAPAIPPFDHAVDLFGDGSFWALSTPGHTTDHLAYLINAEPFPILVVGDAELSAWGMTQGVFMNSDGGKEGQQAVRESANAIRGFHRMYPRVAVWFSHDEKPLAP</sequence>
<keyword evidence="5" id="KW-0862">Zinc</keyword>
<dbReference type="PANTHER" id="PTHR42978">
    <property type="entry name" value="QUORUM-QUENCHING LACTONASE YTNP-RELATED-RELATED"/>
    <property type="match status" value="1"/>
</dbReference>
<accession>A0A4U8YYV9</accession>
<name>A0A4U8YYV9_9BACT</name>
<dbReference type="GO" id="GO:0046872">
    <property type="term" value="F:metal ion binding"/>
    <property type="evidence" value="ECO:0007669"/>
    <property type="project" value="UniProtKB-KW"/>
</dbReference>
<comment type="cofactor">
    <cofactor evidence="1">
        <name>Zn(2+)</name>
        <dbReference type="ChEBI" id="CHEBI:29105"/>
    </cofactor>
</comment>
<evidence type="ECO:0000259" key="6">
    <source>
        <dbReference type="SMART" id="SM00849"/>
    </source>
</evidence>
<evidence type="ECO:0000256" key="4">
    <source>
        <dbReference type="ARBA" id="ARBA00022801"/>
    </source>
</evidence>